<organism evidence="2 3">
    <name type="scientific">Singulisphaera acidiphila (strain ATCC BAA-1392 / DSM 18658 / VKM B-2454 / MOB10)</name>
    <dbReference type="NCBI Taxonomy" id="886293"/>
    <lineage>
        <taxon>Bacteria</taxon>
        <taxon>Pseudomonadati</taxon>
        <taxon>Planctomycetota</taxon>
        <taxon>Planctomycetia</taxon>
        <taxon>Isosphaerales</taxon>
        <taxon>Isosphaeraceae</taxon>
        <taxon>Singulisphaera</taxon>
    </lineage>
</organism>
<feature type="compositionally biased region" description="Basic and acidic residues" evidence="1">
    <location>
        <begin position="1079"/>
        <end position="1100"/>
    </location>
</feature>
<dbReference type="eggNOG" id="COG2982">
    <property type="taxonomic scope" value="Bacteria"/>
</dbReference>
<dbReference type="EMBL" id="CP003364">
    <property type="protein sequence ID" value="AGA27593.1"/>
    <property type="molecule type" value="Genomic_DNA"/>
</dbReference>
<dbReference type="KEGG" id="saci:Sinac_3326"/>
<feature type="region of interest" description="Disordered" evidence="1">
    <location>
        <begin position="1064"/>
        <end position="1100"/>
    </location>
</feature>
<reference evidence="2 3" key="1">
    <citation type="submission" date="2012-02" db="EMBL/GenBank/DDBJ databases">
        <title>Complete sequence of chromosome of Singulisphaera acidiphila DSM 18658.</title>
        <authorList>
            <consortium name="US DOE Joint Genome Institute (JGI-PGF)"/>
            <person name="Lucas S."/>
            <person name="Copeland A."/>
            <person name="Lapidus A."/>
            <person name="Glavina del Rio T."/>
            <person name="Dalin E."/>
            <person name="Tice H."/>
            <person name="Bruce D."/>
            <person name="Goodwin L."/>
            <person name="Pitluck S."/>
            <person name="Peters L."/>
            <person name="Ovchinnikova G."/>
            <person name="Chertkov O."/>
            <person name="Kyrpides N."/>
            <person name="Mavromatis K."/>
            <person name="Ivanova N."/>
            <person name="Brettin T."/>
            <person name="Detter J.C."/>
            <person name="Han C."/>
            <person name="Larimer F."/>
            <person name="Land M."/>
            <person name="Hauser L."/>
            <person name="Markowitz V."/>
            <person name="Cheng J.-F."/>
            <person name="Hugenholtz P."/>
            <person name="Woyke T."/>
            <person name="Wu D."/>
            <person name="Tindall B."/>
            <person name="Pomrenke H."/>
            <person name="Brambilla E."/>
            <person name="Klenk H.-P."/>
            <person name="Eisen J.A."/>
        </authorList>
    </citation>
    <scope>NUCLEOTIDE SEQUENCE [LARGE SCALE GENOMIC DNA]</scope>
    <source>
        <strain evidence="3">ATCC BAA-1392 / DSM 18658 / VKM B-2454 / MOB10</strain>
    </source>
</reference>
<proteinExistence type="predicted"/>
<name>L0DFJ8_SINAD</name>
<sequence>MLILLVTAIAAIPWGLGTRPARNWLLTRANRALAPAGIDFATIRFSWFGPTRLTHFVLRDAQQDQVITSPSAVWDRNLRQILFERPRLGTFDLKSANLDVERRADGSIDLYEAIRPVLGKNPRTDLHIRMQHAKLRFRAAGQPVPVTAERANLTLDVPAAPRPIAWNLQLEKAAIPDSATLHIGGRFERWKPANTLAVEVKAQRWPWALSVPGLESAGQLDGQFTLGRDAGKWAVSGDVGLLDVDATGSRLAGDHLRLDRVTGAWNLTATEGTWVVRHFDLTSPLGSIKASGQRPASANAVAKVEGTLDLAALARQLPHALRLRDGITLDRGSAEVRIESRDDPKGQGQAWEVEAKISDLEAEDLGRRFTLHEPATLTGRLASRDQGVAIERMTVRTAFLNMTGQGDVDRGIDWSGTIDLGGLQRQLRDLLDFGAIELAGGGDLSGHYRRAGTRFQGHLTSDLRGLQVDGLAAGPLQRDLLHLDLALDGMATASGLPRSWNTARLDLASGDTTVKLATRSGQDANSVTLDAKAPISWVDPPHRAEGHLEAQWNATGIDINRLAVSIAALAENAKPGDERILLNAKGRYDRKAGEFVLTPATASPGPSAIAMAPEGMQVSGLGGTGALRASVGFAGDLEALRQLIGPNLETSNGGLTGPWSARATAESSEDGLRFVGKVDLHPLLTSGQANDSVRDEGPIALSLNVLYPTNANAIDVAELVLTSRYATLEGSGRLTEPKGQRIADLHGTLSPRWDAINTLLSERVEPGARVSGKPRPWKIRGPLAGESLPGFLKSIDLEFGFELAEANIYGLRVGPLPIVARTREGRLAIDVIDTSLNGGRIHLEPLLTIDREQGSKIRLDGSSSIANAEINDEVSRRFLSYVAPVLDRATRAHGRVSVNLEEAEFPIGGPVKREAKVEGEVKFEDVEFLPGPVADQLLILLGRTDRPTIKLDEPVALTIADRRVYQQGLALPLGQLTRVELDGWVDFDRNLQLTASLPITAAMVGNSPVLSALVENQRISVPIRGTLKNPEIDRDAMNLSLKNLAQSVLGNGMARGALEMFKQLQKPRDPNAPPPPTFQERRANRLERKAERRRQRGLEP</sequence>
<dbReference type="Proteomes" id="UP000010798">
    <property type="component" value="Chromosome"/>
</dbReference>
<evidence type="ECO:0000256" key="1">
    <source>
        <dbReference type="SAM" id="MobiDB-lite"/>
    </source>
</evidence>
<protein>
    <submittedName>
        <fullName evidence="2">Uncharacterized protein</fullName>
    </submittedName>
</protein>
<evidence type="ECO:0000313" key="3">
    <source>
        <dbReference type="Proteomes" id="UP000010798"/>
    </source>
</evidence>
<accession>L0DFJ8</accession>
<dbReference type="STRING" id="886293.Sinac_3326"/>
<evidence type="ECO:0000313" key="2">
    <source>
        <dbReference type="EMBL" id="AGA27593.1"/>
    </source>
</evidence>
<dbReference type="AlphaFoldDB" id="L0DFJ8"/>
<keyword evidence="3" id="KW-1185">Reference proteome</keyword>
<dbReference type="HOGENOM" id="CLU_284389_0_0_0"/>
<gene>
    <name evidence="2" type="ordered locus">Sinac_3326</name>
</gene>